<dbReference type="CDD" id="cd06261">
    <property type="entry name" value="TM_PBP2"/>
    <property type="match status" value="1"/>
</dbReference>
<dbReference type="InterPro" id="IPR035906">
    <property type="entry name" value="MetI-like_sf"/>
</dbReference>
<dbReference type="PANTHER" id="PTHR43386">
    <property type="entry name" value="OLIGOPEPTIDE TRANSPORT SYSTEM PERMEASE PROTEIN APPC"/>
    <property type="match status" value="1"/>
</dbReference>
<keyword evidence="9 12" id="KW-0472">Membrane</keyword>
<evidence type="ECO:0000256" key="2">
    <source>
        <dbReference type="ARBA" id="ARBA00022448"/>
    </source>
</evidence>
<feature type="region of interest" description="Disordered" evidence="13">
    <location>
        <begin position="1"/>
        <end position="33"/>
    </location>
</feature>
<comment type="similarity">
    <text evidence="10">Belongs to the binding-protein-dependent transport system permease family. OppBC subfamily.</text>
</comment>
<evidence type="ECO:0000256" key="9">
    <source>
        <dbReference type="ARBA" id="ARBA00023136"/>
    </source>
</evidence>
<gene>
    <name evidence="15" type="ORF">ACFP3V_08155</name>
</gene>
<feature type="transmembrane region" description="Helical" evidence="12">
    <location>
        <begin position="54"/>
        <end position="74"/>
    </location>
</feature>
<evidence type="ECO:0000256" key="7">
    <source>
        <dbReference type="ARBA" id="ARBA00022927"/>
    </source>
</evidence>
<keyword evidence="2 12" id="KW-0813">Transport</keyword>
<dbReference type="Pfam" id="PF12911">
    <property type="entry name" value="OppC_N"/>
    <property type="match status" value="1"/>
</dbReference>
<proteinExistence type="inferred from homology"/>
<keyword evidence="5 12" id="KW-0812">Transmembrane</keyword>
<dbReference type="InterPro" id="IPR025966">
    <property type="entry name" value="OppC_N"/>
</dbReference>
<dbReference type="PROSITE" id="PS50928">
    <property type="entry name" value="ABC_TM1"/>
    <property type="match status" value="1"/>
</dbReference>
<evidence type="ECO:0000256" key="4">
    <source>
        <dbReference type="ARBA" id="ARBA00022519"/>
    </source>
</evidence>
<dbReference type="Proteomes" id="UP001596174">
    <property type="component" value="Unassembled WGS sequence"/>
</dbReference>
<dbReference type="PANTHER" id="PTHR43386:SF2">
    <property type="entry name" value="OLIGOPEPTIDE TRANSPORT SYSTEM PERMEASE PROTEIN OPPC"/>
    <property type="match status" value="1"/>
</dbReference>
<comment type="subcellular location">
    <subcellularLocation>
        <location evidence="1">Cell inner membrane</location>
        <topology evidence="1">Multi-pass membrane protein</topology>
    </subcellularLocation>
    <subcellularLocation>
        <location evidence="12">Cell membrane</location>
        <topology evidence="12">Multi-pass membrane protein</topology>
    </subcellularLocation>
</comment>
<feature type="transmembrane region" description="Helical" evidence="12">
    <location>
        <begin position="150"/>
        <end position="171"/>
    </location>
</feature>
<evidence type="ECO:0000256" key="8">
    <source>
        <dbReference type="ARBA" id="ARBA00022989"/>
    </source>
</evidence>
<evidence type="ECO:0000256" key="12">
    <source>
        <dbReference type="RuleBase" id="RU363032"/>
    </source>
</evidence>
<dbReference type="InterPro" id="IPR000515">
    <property type="entry name" value="MetI-like"/>
</dbReference>
<feature type="domain" description="ABC transmembrane type-1" evidence="14">
    <location>
        <begin position="114"/>
        <end position="303"/>
    </location>
</feature>
<dbReference type="InterPro" id="IPR050366">
    <property type="entry name" value="BP-dependent_transpt_permease"/>
</dbReference>
<name>A0ABW1G0E3_9ACTN</name>
<feature type="transmembrane region" description="Helical" evidence="12">
    <location>
        <begin position="118"/>
        <end position="143"/>
    </location>
</feature>
<feature type="transmembrane region" description="Helical" evidence="12">
    <location>
        <begin position="177"/>
        <end position="197"/>
    </location>
</feature>
<accession>A0ABW1G0E3</accession>
<dbReference type="SUPFAM" id="SSF161098">
    <property type="entry name" value="MetI-like"/>
    <property type="match status" value="1"/>
</dbReference>
<dbReference type="Pfam" id="PF00528">
    <property type="entry name" value="BPD_transp_1"/>
    <property type="match status" value="1"/>
</dbReference>
<dbReference type="RefSeq" id="WP_380581357.1">
    <property type="nucleotide sequence ID" value="NZ_JBHSQJ010000028.1"/>
</dbReference>
<evidence type="ECO:0000313" key="16">
    <source>
        <dbReference type="Proteomes" id="UP001596174"/>
    </source>
</evidence>
<evidence type="ECO:0000313" key="15">
    <source>
        <dbReference type="EMBL" id="MFC5907189.1"/>
    </source>
</evidence>
<evidence type="ECO:0000256" key="1">
    <source>
        <dbReference type="ARBA" id="ARBA00004429"/>
    </source>
</evidence>
<feature type="transmembrane region" description="Helical" evidence="12">
    <location>
        <begin position="234"/>
        <end position="260"/>
    </location>
</feature>
<sequence length="323" mass="33889">MAAPTSAPQPPGAAGPGADLGADRRTEPTDRQEASWGLGLGRLYLRRFLRNRPALAGTAVFLALVLFSLLGGSFTHWQYTDTDFTALTQPPGAAHWFGTNQGGNDLYAEAVHGLQRSLVIAVSVSVFTLVIAAVVGAGAAYLGGRVEKSVLALIHFLLVVPSFLILALVSHRLAGDWRVLILVLTVFGWMGTARVVWSVSTSLRERDYVTAAEFMAVRPFRIVLRHIIPNLGSLLILNLTLGVVATVLSETALSFLGFGVQTPDVSLGTMLADGSGSLTSAPWLFAVPAGLVVLLTVSMALIGDGLRDALDPTSATGASGGMS</sequence>
<keyword evidence="8 12" id="KW-1133">Transmembrane helix</keyword>
<evidence type="ECO:0000259" key="14">
    <source>
        <dbReference type="PROSITE" id="PS50928"/>
    </source>
</evidence>
<evidence type="ECO:0000256" key="3">
    <source>
        <dbReference type="ARBA" id="ARBA00022475"/>
    </source>
</evidence>
<evidence type="ECO:0000256" key="5">
    <source>
        <dbReference type="ARBA" id="ARBA00022692"/>
    </source>
</evidence>
<feature type="transmembrane region" description="Helical" evidence="12">
    <location>
        <begin position="280"/>
        <end position="302"/>
    </location>
</feature>
<keyword evidence="4" id="KW-0997">Cell inner membrane</keyword>
<dbReference type="EMBL" id="JBHSQJ010000028">
    <property type="protein sequence ID" value="MFC5907189.1"/>
    <property type="molecule type" value="Genomic_DNA"/>
</dbReference>
<evidence type="ECO:0000256" key="11">
    <source>
        <dbReference type="ARBA" id="ARBA00072251"/>
    </source>
</evidence>
<evidence type="ECO:0000256" key="10">
    <source>
        <dbReference type="ARBA" id="ARBA00024202"/>
    </source>
</evidence>
<keyword evidence="3" id="KW-1003">Cell membrane</keyword>
<comment type="caution">
    <text evidence="15">The sequence shown here is derived from an EMBL/GenBank/DDBJ whole genome shotgun (WGS) entry which is preliminary data.</text>
</comment>
<feature type="compositionally biased region" description="Basic and acidic residues" evidence="13">
    <location>
        <begin position="21"/>
        <end position="33"/>
    </location>
</feature>
<organism evidence="15 16">
    <name type="scientific">Streptacidiphilus monticola</name>
    <dbReference type="NCBI Taxonomy" id="2161674"/>
    <lineage>
        <taxon>Bacteria</taxon>
        <taxon>Bacillati</taxon>
        <taxon>Actinomycetota</taxon>
        <taxon>Actinomycetes</taxon>
        <taxon>Kitasatosporales</taxon>
        <taxon>Streptomycetaceae</taxon>
        <taxon>Streptacidiphilus</taxon>
    </lineage>
</organism>
<evidence type="ECO:0000256" key="13">
    <source>
        <dbReference type="SAM" id="MobiDB-lite"/>
    </source>
</evidence>
<keyword evidence="7" id="KW-0653">Protein transport</keyword>
<reference evidence="16" key="1">
    <citation type="journal article" date="2019" name="Int. J. Syst. Evol. Microbiol.">
        <title>The Global Catalogue of Microorganisms (GCM) 10K type strain sequencing project: providing services to taxonomists for standard genome sequencing and annotation.</title>
        <authorList>
            <consortium name="The Broad Institute Genomics Platform"/>
            <consortium name="The Broad Institute Genome Sequencing Center for Infectious Disease"/>
            <person name="Wu L."/>
            <person name="Ma J."/>
        </authorList>
    </citation>
    <scope>NUCLEOTIDE SEQUENCE [LARGE SCALE GENOMIC DNA]</scope>
    <source>
        <strain evidence="16">JCM 4816</strain>
    </source>
</reference>
<protein>
    <recommendedName>
        <fullName evidence="11">Oligopeptide transport system permease protein OppC</fullName>
    </recommendedName>
</protein>
<keyword evidence="16" id="KW-1185">Reference proteome</keyword>
<keyword evidence="6" id="KW-0571">Peptide transport</keyword>
<evidence type="ECO:0000256" key="6">
    <source>
        <dbReference type="ARBA" id="ARBA00022856"/>
    </source>
</evidence>
<dbReference type="Gene3D" id="1.10.3720.10">
    <property type="entry name" value="MetI-like"/>
    <property type="match status" value="1"/>
</dbReference>